<dbReference type="RefSeq" id="XP_007406548.1">
    <property type="nucleotide sequence ID" value="XM_007406486.1"/>
</dbReference>
<dbReference type="OrthoDB" id="2505768at2759"/>
<dbReference type="VEuPathDB" id="FungiDB:MELLADRAFT_60695"/>
<dbReference type="HOGENOM" id="CLU_1077981_0_0_1"/>
<feature type="compositionally biased region" description="Polar residues" evidence="1">
    <location>
        <begin position="46"/>
        <end position="56"/>
    </location>
</feature>
<evidence type="ECO:0000256" key="1">
    <source>
        <dbReference type="SAM" id="MobiDB-lite"/>
    </source>
</evidence>
<name>F4RC00_MELLP</name>
<proteinExistence type="predicted"/>
<gene>
    <name evidence="2" type="ORF">MELLADRAFT_60695</name>
</gene>
<reference evidence="3" key="1">
    <citation type="journal article" date="2011" name="Proc. Natl. Acad. Sci. U.S.A.">
        <title>Obligate biotrophy features unraveled by the genomic analysis of rust fungi.</title>
        <authorList>
            <person name="Duplessis S."/>
            <person name="Cuomo C.A."/>
            <person name="Lin Y.-C."/>
            <person name="Aerts A."/>
            <person name="Tisserant E."/>
            <person name="Veneault-Fourrey C."/>
            <person name="Joly D.L."/>
            <person name="Hacquard S."/>
            <person name="Amselem J."/>
            <person name="Cantarel B.L."/>
            <person name="Chiu R."/>
            <person name="Coutinho P.M."/>
            <person name="Feau N."/>
            <person name="Field M."/>
            <person name="Frey P."/>
            <person name="Gelhaye E."/>
            <person name="Goldberg J."/>
            <person name="Grabherr M.G."/>
            <person name="Kodira C.D."/>
            <person name="Kohler A."/>
            <person name="Kuees U."/>
            <person name="Lindquist E.A."/>
            <person name="Lucas S.M."/>
            <person name="Mago R."/>
            <person name="Mauceli E."/>
            <person name="Morin E."/>
            <person name="Murat C."/>
            <person name="Pangilinan J.L."/>
            <person name="Park R."/>
            <person name="Pearson M."/>
            <person name="Quesneville H."/>
            <person name="Rouhier N."/>
            <person name="Sakthikumar S."/>
            <person name="Salamov A.A."/>
            <person name="Schmutz J."/>
            <person name="Selles B."/>
            <person name="Shapiro H."/>
            <person name="Tanguay P."/>
            <person name="Tuskan G.A."/>
            <person name="Henrissat B."/>
            <person name="Van de Peer Y."/>
            <person name="Rouze P."/>
            <person name="Ellis J.G."/>
            <person name="Dodds P.N."/>
            <person name="Schein J.E."/>
            <person name="Zhong S."/>
            <person name="Hamelin R.C."/>
            <person name="Grigoriev I.V."/>
            <person name="Szabo L.J."/>
            <person name="Martin F."/>
        </authorList>
    </citation>
    <scope>NUCLEOTIDE SEQUENCE [LARGE SCALE GENOMIC DNA]</scope>
    <source>
        <strain evidence="3">98AG31 / pathotype 3-4-7</strain>
    </source>
</reference>
<sequence>MDARLGFQFVKLRSHKAYAKSNTKTLKTRSSPCDTKPQRLLEASTAMDNPNKQSKGSIKKQNRQVSKWIPDHNTPYCRSVTDFVKYLLGRTGLTPYPSGPTLVEISKLPRLTSSEIIEDTSIFQTHLDTEPITVSDIKLLPRQKASWSQYRQLFFHELANYGILRATLDWKEPPESPWNSIILACVAKHYNWGLNRGVFSLYPINPRHHGNVMCLGTLERWLRGHTDEITRARKNPHISSIQKKSARRSSVSSKTYHL</sequence>
<organism evidence="3">
    <name type="scientific">Melampsora larici-populina (strain 98AG31 / pathotype 3-4-7)</name>
    <name type="common">Poplar leaf rust fungus</name>
    <dbReference type="NCBI Taxonomy" id="747676"/>
    <lineage>
        <taxon>Eukaryota</taxon>
        <taxon>Fungi</taxon>
        <taxon>Dikarya</taxon>
        <taxon>Basidiomycota</taxon>
        <taxon>Pucciniomycotina</taxon>
        <taxon>Pucciniomycetes</taxon>
        <taxon>Pucciniales</taxon>
        <taxon>Melampsoraceae</taxon>
        <taxon>Melampsora</taxon>
    </lineage>
</organism>
<dbReference type="Proteomes" id="UP000001072">
    <property type="component" value="Unassembled WGS sequence"/>
</dbReference>
<dbReference type="EMBL" id="GL883095">
    <property type="protein sequence ID" value="EGG10247.1"/>
    <property type="molecule type" value="Genomic_DNA"/>
</dbReference>
<feature type="compositionally biased region" description="Low complexity" evidence="1">
    <location>
        <begin position="248"/>
        <end position="258"/>
    </location>
</feature>
<accession>F4RC00</accession>
<dbReference type="InParanoid" id="F4RC00"/>
<dbReference type="AlphaFoldDB" id="F4RC00"/>
<dbReference type="KEGG" id="mlr:MELLADRAFT_60695"/>
<evidence type="ECO:0000313" key="2">
    <source>
        <dbReference type="EMBL" id="EGG10247.1"/>
    </source>
</evidence>
<dbReference type="GeneID" id="18929590"/>
<protein>
    <submittedName>
        <fullName evidence="2">Uncharacterized protein</fullName>
    </submittedName>
</protein>
<keyword evidence="3" id="KW-1185">Reference proteome</keyword>
<evidence type="ECO:0000313" key="3">
    <source>
        <dbReference type="Proteomes" id="UP000001072"/>
    </source>
</evidence>
<feature type="region of interest" description="Disordered" evidence="1">
    <location>
        <begin position="237"/>
        <end position="258"/>
    </location>
</feature>
<feature type="region of interest" description="Disordered" evidence="1">
    <location>
        <begin position="42"/>
        <end position="64"/>
    </location>
</feature>